<dbReference type="HOGENOM" id="CLU_331891_0_0_1"/>
<keyword evidence="6" id="KW-0472">Membrane</keyword>
<evidence type="ECO:0000256" key="5">
    <source>
        <dbReference type="ARBA" id="ARBA00040549"/>
    </source>
</evidence>
<reference evidence="9" key="1">
    <citation type="journal article" date="2013" name="Nature">
        <title>Pan genome of the phytoplankton Emiliania underpins its global distribution.</title>
        <authorList>
            <person name="Read B.A."/>
            <person name="Kegel J."/>
            <person name="Klute M.J."/>
            <person name="Kuo A."/>
            <person name="Lefebvre S.C."/>
            <person name="Maumus F."/>
            <person name="Mayer C."/>
            <person name="Miller J."/>
            <person name="Monier A."/>
            <person name="Salamov A."/>
            <person name="Young J."/>
            <person name="Aguilar M."/>
            <person name="Claverie J.M."/>
            <person name="Frickenhaus S."/>
            <person name="Gonzalez K."/>
            <person name="Herman E.K."/>
            <person name="Lin Y.C."/>
            <person name="Napier J."/>
            <person name="Ogata H."/>
            <person name="Sarno A.F."/>
            <person name="Shmutz J."/>
            <person name="Schroeder D."/>
            <person name="de Vargas C."/>
            <person name="Verret F."/>
            <person name="von Dassow P."/>
            <person name="Valentin K."/>
            <person name="Van de Peer Y."/>
            <person name="Wheeler G."/>
            <person name="Dacks J.B."/>
            <person name="Delwiche C.F."/>
            <person name="Dyhrman S.T."/>
            <person name="Glockner G."/>
            <person name="John U."/>
            <person name="Richards T."/>
            <person name="Worden A.Z."/>
            <person name="Zhang X."/>
            <person name="Grigoriev I.V."/>
            <person name="Allen A.E."/>
            <person name="Bidle K."/>
            <person name="Borodovsky M."/>
            <person name="Bowler C."/>
            <person name="Brownlee C."/>
            <person name="Cock J.M."/>
            <person name="Elias M."/>
            <person name="Gladyshev V.N."/>
            <person name="Groth M."/>
            <person name="Guda C."/>
            <person name="Hadaegh A."/>
            <person name="Iglesias-Rodriguez M.D."/>
            <person name="Jenkins J."/>
            <person name="Jones B.M."/>
            <person name="Lawson T."/>
            <person name="Leese F."/>
            <person name="Lindquist E."/>
            <person name="Lobanov A."/>
            <person name="Lomsadze A."/>
            <person name="Malik S.B."/>
            <person name="Marsh M.E."/>
            <person name="Mackinder L."/>
            <person name="Mock T."/>
            <person name="Mueller-Roeber B."/>
            <person name="Pagarete A."/>
            <person name="Parker M."/>
            <person name="Probert I."/>
            <person name="Quesneville H."/>
            <person name="Raines C."/>
            <person name="Rensing S.A."/>
            <person name="Riano-Pachon D.M."/>
            <person name="Richier S."/>
            <person name="Rokitta S."/>
            <person name="Shiraiwa Y."/>
            <person name="Soanes D.M."/>
            <person name="van der Giezen M."/>
            <person name="Wahlund T.M."/>
            <person name="Williams B."/>
            <person name="Wilson W."/>
            <person name="Wolfe G."/>
            <person name="Wurch L.L."/>
        </authorList>
    </citation>
    <scope>NUCLEOTIDE SEQUENCE</scope>
</reference>
<feature type="domain" description="PLD phosphodiesterase" evidence="7">
    <location>
        <begin position="744"/>
        <end position="771"/>
    </location>
</feature>
<keyword evidence="6" id="KW-0812">Transmembrane</keyword>
<dbReference type="InterPro" id="IPR051406">
    <property type="entry name" value="PLD_domain"/>
</dbReference>
<accession>A0A0D3IGW7</accession>
<dbReference type="GO" id="GO:0016891">
    <property type="term" value="F:RNA endonuclease activity producing 5'-phosphomonoesters, hydrolytic mechanism"/>
    <property type="evidence" value="ECO:0007669"/>
    <property type="project" value="TreeGrafter"/>
</dbReference>
<comment type="similarity">
    <text evidence="4">Belongs to the phospholipase D family. MitoPLD/Zucchini subfamily.</text>
</comment>
<dbReference type="InterPro" id="IPR025202">
    <property type="entry name" value="PLD-like_dom"/>
</dbReference>
<dbReference type="SUPFAM" id="SSF56024">
    <property type="entry name" value="Phospholipase D/nuclease"/>
    <property type="match status" value="2"/>
</dbReference>
<evidence type="ECO:0000256" key="2">
    <source>
        <dbReference type="ARBA" id="ARBA00022963"/>
    </source>
</evidence>
<dbReference type="RefSeq" id="XP_005762931.1">
    <property type="nucleotide sequence ID" value="XM_005762874.1"/>
</dbReference>
<dbReference type="InterPro" id="IPR001736">
    <property type="entry name" value="PLipase_D/transphosphatidylase"/>
</dbReference>
<name>A0A0D3IGW7_EMIH1</name>
<dbReference type="PaxDb" id="2903-EOD10502"/>
<dbReference type="EnsemblProtists" id="EOD10502">
    <property type="protein sequence ID" value="EOD10502"/>
    <property type="gene ID" value="EMIHUDRAFT_465258"/>
</dbReference>
<dbReference type="PROSITE" id="PS50096">
    <property type="entry name" value="IQ"/>
    <property type="match status" value="1"/>
</dbReference>
<dbReference type="eggNOG" id="ENOG502RXG9">
    <property type="taxonomic scope" value="Eukaryota"/>
</dbReference>
<evidence type="ECO:0000256" key="3">
    <source>
        <dbReference type="ARBA" id="ARBA00023098"/>
    </source>
</evidence>
<dbReference type="AlphaFoldDB" id="A0A0D3IGW7"/>
<sequence>MVARWAELVDGVRPEDGALKHPDDYIVNTLQCNSALDAKQGCTGLYVRFLDRVATHDATVLILLPQRALPPRTDAYPTLHLQCLQHLRENLDESKPGALEVEDKFHFCIGFAIGTDGVLQRNSCANEQIYGAGRALPQPQYDSLFELLKSLKIRLPRWLHLPRRLYRPPTAVCATVPSHSGFVAAAAASGAAAAIALLFAFILFLCKRRRTAARPAGGSGRRPLYRRASASTKLLELIHQTAGRDESFPAKRLRREWGGGFTKGVLSAAKDSLFSLAPWRQSSRPHLPPGFEDAALSALQQRPGAADAFEALLRRLPAPSAEALGRLRRCILDLVVESDTADSDTRLLFGAADCLARLHTAYLVPRPATRDALFFPCDGSLDRLVRRLSAAESSIDAAVYTITDERLTRSLLERHRAGAYVRVVSDAEQAFATGSRIFELARAGVSAVVGGHEREDSQARMHHKLLLTGSFNWTVSAHARGNCNLPQSPATSRGNCENLLVTSDSEMAPPPSRPRAEWGARLSAGARGVLRDYGALRRDILAEEAVGGAEREELLRAAAAEASDAFRGLLRRADPPATAAGAATTALIKGVAAHLHAAAAEGSGAGGGGAGGDRGLVGVVEEELLQPRPLAHEVLLFPSDEARQKLCSWIGSATTTLECCPHRGINHSTVRSATTTLECCVFVISDARVAAELKEAAARGVAVRLITDDKTALDGGSQVFGMASAGVETLVDPDYELKSGAAPVPRHMHHKYAIVDGRVLLCGSYNWSYSASARNNENCVVTEDVYLVAKYSAEFERLWREFKAAAPLSQQQAAIRIQQIERGNRERRRFAAMARSHRAANVFDVARSAMDIASPGNRKRGRG</sequence>
<dbReference type="PROSITE" id="PS50035">
    <property type="entry name" value="PLD"/>
    <property type="match status" value="1"/>
</dbReference>
<keyword evidence="2" id="KW-0442">Lipid degradation</keyword>
<keyword evidence="6" id="KW-1133">Transmembrane helix</keyword>
<evidence type="ECO:0000256" key="1">
    <source>
        <dbReference type="ARBA" id="ARBA00022801"/>
    </source>
</evidence>
<evidence type="ECO:0000313" key="9">
    <source>
        <dbReference type="Proteomes" id="UP000013827"/>
    </source>
</evidence>
<evidence type="ECO:0000256" key="6">
    <source>
        <dbReference type="SAM" id="Phobius"/>
    </source>
</evidence>
<dbReference type="GeneID" id="17256567"/>
<evidence type="ECO:0000259" key="7">
    <source>
        <dbReference type="PROSITE" id="PS50035"/>
    </source>
</evidence>
<dbReference type="Pfam" id="PF13091">
    <property type="entry name" value="PLDc_2"/>
    <property type="match status" value="2"/>
</dbReference>
<keyword evidence="9" id="KW-1185">Reference proteome</keyword>
<organism evidence="8 9">
    <name type="scientific">Emiliania huxleyi (strain CCMP1516)</name>
    <dbReference type="NCBI Taxonomy" id="280463"/>
    <lineage>
        <taxon>Eukaryota</taxon>
        <taxon>Haptista</taxon>
        <taxon>Haptophyta</taxon>
        <taxon>Prymnesiophyceae</taxon>
        <taxon>Isochrysidales</taxon>
        <taxon>Noelaerhabdaceae</taxon>
        <taxon>Emiliania</taxon>
    </lineage>
</organism>
<keyword evidence="1" id="KW-0378">Hydrolase</keyword>
<dbReference type="PANTHER" id="PTHR43856:SF1">
    <property type="entry name" value="MITOCHONDRIAL CARDIOLIPIN HYDROLASE"/>
    <property type="match status" value="1"/>
</dbReference>
<dbReference type="Gene3D" id="3.30.870.10">
    <property type="entry name" value="Endonuclease Chain A"/>
    <property type="match status" value="2"/>
</dbReference>
<keyword evidence="3" id="KW-0443">Lipid metabolism</keyword>
<feature type="transmembrane region" description="Helical" evidence="6">
    <location>
        <begin position="182"/>
        <end position="205"/>
    </location>
</feature>
<dbReference type="PANTHER" id="PTHR43856">
    <property type="entry name" value="CARDIOLIPIN HYDROLASE"/>
    <property type="match status" value="1"/>
</dbReference>
<evidence type="ECO:0000256" key="4">
    <source>
        <dbReference type="ARBA" id="ARBA00038012"/>
    </source>
</evidence>
<evidence type="ECO:0000313" key="8">
    <source>
        <dbReference type="EnsemblProtists" id="EOD10502"/>
    </source>
</evidence>
<dbReference type="KEGG" id="ehx:EMIHUDRAFT_465258"/>
<proteinExistence type="inferred from homology"/>
<protein>
    <recommendedName>
        <fullName evidence="5">Mitochondrial cardiolipin hydrolase</fullName>
    </recommendedName>
</protein>
<dbReference type="GO" id="GO:0016042">
    <property type="term" value="P:lipid catabolic process"/>
    <property type="evidence" value="ECO:0007669"/>
    <property type="project" value="UniProtKB-KW"/>
</dbReference>
<dbReference type="Proteomes" id="UP000013827">
    <property type="component" value="Unassembled WGS sequence"/>
</dbReference>
<reference evidence="8" key="2">
    <citation type="submission" date="2024-10" db="UniProtKB">
        <authorList>
            <consortium name="EnsemblProtists"/>
        </authorList>
    </citation>
    <scope>IDENTIFICATION</scope>
</reference>